<name>A0A9P7E7X9_9AGAM</name>
<gene>
    <name evidence="1" type="ORF">BJ212DRAFT_1300985</name>
</gene>
<dbReference type="AlphaFoldDB" id="A0A9P7E7X9"/>
<keyword evidence="2" id="KW-1185">Reference proteome</keyword>
<dbReference type="EMBL" id="JABBWG010000023">
    <property type="protein sequence ID" value="KAG1813593.1"/>
    <property type="molecule type" value="Genomic_DNA"/>
</dbReference>
<proteinExistence type="predicted"/>
<organism evidence="1 2">
    <name type="scientific">Suillus subaureus</name>
    <dbReference type="NCBI Taxonomy" id="48587"/>
    <lineage>
        <taxon>Eukaryota</taxon>
        <taxon>Fungi</taxon>
        <taxon>Dikarya</taxon>
        <taxon>Basidiomycota</taxon>
        <taxon>Agaricomycotina</taxon>
        <taxon>Agaricomycetes</taxon>
        <taxon>Agaricomycetidae</taxon>
        <taxon>Boletales</taxon>
        <taxon>Suillineae</taxon>
        <taxon>Suillaceae</taxon>
        <taxon>Suillus</taxon>
    </lineage>
</organism>
<comment type="caution">
    <text evidence="1">The sequence shown here is derived from an EMBL/GenBank/DDBJ whole genome shotgun (WGS) entry which is preliminary data.</text>
</comment>
<dbReference type="Proteomes" id="UP000807769">
    <property type="component" value="Unassembled WGS sequence"/>
</dbReference>
<dbReference type="GeneID" id="64627087"/>
<accession>A0A9P7E7X9</accession>
<dbReference type="RefSeq" id="XP_041191354.1">
    <property type="nucleotide sequence ID" value="XM_041333070.1"/>
</dbReference>
<protein>
    <submittedName>
        <fullName evidence="1">Uncharacterized protein</fullName>
    </submittedName>
</protein>
<reference evidence="1" key="1">
    <citation type="journal article" date="2020" name="New Phytol.">
        <title>Comparative genomics reveals dynamic genome evolution in host specialist ectomycorrhizal fungi.</title>
        <authorList>
            <person name="Lofgren L.A."/>
            <person name="Nguyen N.H."/>
            <person name="Vilgalys R."/>
            <person name="Ruytinx J."/>
            <person name="Liao H.L."/>
            <person name="Branco S."/>
            <person name="Kuo A."/>
            <person name="LaButti K."/>
            <person name="Lipzen A."/>
            <person name="Andreopoulos W."/>
            <person name="Pangilinan J."/>
            <person name="Riley R."/>
            <person name="Hundley H."/>
            <person name="Na H."/>
            <person name="Barry K."/>
            <person name="Grigoriev I.V."/>
            <person name="Stajich J.E."/>
            <person name="Kennedy P.G."/>
        </authorList>
    </citation>
    <scope>NUCLEOTIDE SEQUENCE</scope>
    <source>
        <strain evidence="1">MN1</strain>
    </source>
</reference>
<sequence>MSHMIPSGQYKIKNVLYADRYVYMSESGEVVGHDVGQVIKVDVKDKAQHLATLYDTATKLYLAIDQMGGKVKGQKDAQVLQLSSDDGVKFEIHPKDFNDVWFLADDHCSGSSPLGREVLGIRTGVIGVSKCKELDIQVAAASGLLLLCPVCRRMLSLGEILQTPYQQLSLMCAGGAGRSSCSTLEEDSLIWNQESVSHDTVSPSVFPPHPLLPSYLHFDFLRFPHYASADIEFGISVLVAHVNYSRLSLTLGNEITSPAYNAPDSSKFSINYQSDSKAISQDGLCTGDISTSYQDFPAGCGRVQLGLIVLRHPQIVDRALLDGSGGFTYENMCQ</sequence>
<evidence type="ECO:0000313" key="1">
    <source>
        <dbReference type="EMBL" id="KAG1813593.1"/>
    </source>
</evidence>
<evidence type="ECO:0000313" key="2">
    <source>
        <dbReference type="Proteomes" id="UP000807769"/>
    </source>
</evidence>